<sequence>MRIIKEGTLKGGTELCEWVTRFPFKGYDVVVLGMLHYPFLISTKGFICKGNKGKVLRLRKALYGLKQAPQAWYNRIDQCFIDQRFRRNKSEPTLYIKSQGSVDCDLTRLLTTSKQSRTMTKVPKVSSSTT</sequence>
<dbReference type="EMBL" id="QJKJ01011487">
    <property type="protein sequence ID" value="RDX71029.1"/>
    <property type="molecule type" value="Genomic_DNA"/>
</dbReference>
<organism evidence="2 3">
    <name type="scientific">Mucuna pruriens</name>
    <name type="common">Velvet bean</name>
    <name type="synonym">Dolichos pruriens</name>
    <dbReference type="NCBI Taxonomy" id="157652"/>
    <lineage>
        <taxon>Eukaryota</taxon>
        <taxon>Viridiplantae</taxon>
        <taxon>Streptophyta</taxon>
        <taxon>Embryophyta</taxon>
        <taxon>Tracheophyta</taxon>
        <taxon>Spermatophyta</taxon>
        <taxon>Magnoliopsida</taxon>
        <taxon>eudicotyledons</taxon>
        <taxon>Gunneridae</taxon>
        <taxon>Pentapetalae</taxon>
        <taxon>rosids</taxon>
        <taxon>fabids</taxon>
        <taxon>Fabales</taxon>
        <taxon>Fabaceae</taxon>
        <taxon>Papilionoideae</taxon>
        <taxon>50 kb inversion clade</taxon>
        <taxon>NPAAA clade</taxon>
        <taxon>indigoferoid/millettioid clade</taxon>
        <taxon>Phaseoleae</taxon>
        <taxon>Mucuna</taxon>
    </lineage>
</organism>
<accession>A0A371EYE1</accession>
<dbReference type="Proteomes" id="UP000257109">
    <property type="component" value="Unassembled WGS sequence"/>
</dbReference>
<evidence type="ECO:0000259" key="1">
    <source>
        <dbReference type="Pfam" id="PF07727"/>
    </source>
</evidence>
<evidence type="ECO:0000313" key="3">
    <source>
        <dbReference type="Proteomes" id="UP000257109"/>
    </source>
</evidence>
<dbReference type="Pfam" id="PF07727">
    <property type="entry name" value="RVT_2"/>
    <property type="match status" value="1"/>
</dbReference>
<proteinExistence type="predicted"/>
<feature type="non-terminal residue" evidence="2">
    <location>
        <position position="1"/>
    </location>
</feature>
<name>A0A371EYE1_MUCPR</name>
<feature type="domain" description="Reverse transcriptase Ty1/copia-type" evidence="1">
    <location>
        <begin position="39"/>
        <end position="101"/>
    </location>
</feature>
<gene>
    <name evidence="2" type="ORF">CR513_49665</name>
</gene>
<dbReference type="InterPro" id="IPR013103">
    <property type="entry name" value="RVT_2"/>
</dbReference>
<comment type="caution">
    <text evidence="2">The sequence shown here is derived from an EMBL/GenBank/DDBJ whole genome shotgun (WGS) entry which is preliminary data.</text>
</comment>
<keyword evidence="3" id="KW-1185">Reference proteome</keyword>
<dbReference type="AlphaFoldDB" id="A0A371EYE1"/>
<reference evidence="2" key="1">
    <citation type="submission" date="2018-05" db="EMBL/GenBank/DDBJ databases">
        <title>Draft genome of Mucuna pruriens seed.</title>
        <authorList>
            <person name="Nnadi N.E."/>
            <person name="Vos R."/>
            <person name="Hasami M.H."/>
            <person name="Devisetty U.K."/>
            <person name="Aguiy J.C."/>
        </authorList>
    </citation>
    <scope>NUCLEOTIDE SEQUENCE [LARGE SCALE GENOMIC DNA]</scope>
    <source>
        <strain evidence="2">JCA_2017</strain>
    </source>
</reference>
<evidence type="ECO:0000313" key="2">
    <source>
        <dbReference type="EMBL" id="RDX71029.1"/>
    </source>
</evidence>
<protein>
    <recommendedName>
        <fullName evidence="1">Reverse transcriptase Ty1/copia-type domain-containing protein</fullName>
    </recommendedName>
</protein>